<sequence length="153" mass="16147">MLEAWAGRLQLEPGAVASLLAAQPALLELTPTTVKARLESLAALFGVPAGIVGQLVLKHAALAAVPPNATITRAKNISMALRMSMQGAASIIAKEPAMLAVLAHCSAELRGSGVADDVGEVGATYEYYTMEWLQRQLKEMQPARVMSFSSLDT</sequence>
<dbReference type="AlphaFoldDB" id="A0A2J8A4S1"/>
<dbReference type="EMBL" id="PGGS01000177">
    <property type="protein sequence ID" value="PNH07506.1"/>
    <property type="molecule type" value="Genomic_DNA"/>
</dbReference>
<name>A0A2J8A4S1_9CHLO</name>
<evidence type="ECO:0000313" key="1">
    <source>
        <dbReference type="EMBL" id="PNH07506.1"/>
    </source>
</evidence>
<gene>
    <name evidence="1" type="ORF">TSOC_006042</name>
</gene>
<reference evidence="1 2" key="1">
    <citation type="journal article" date="2017" name="Mol. Biol. Evol.">
        <title>The 4-celled Tetrabaena socialis nuclear genome reveals the essential components for genetic control of cell number at the origin of multicellularity in the volvocine lineage.</title>
        <authorList>
            <person name="Featherston J."/>
            <person name="Arakaki Y."/>
            <person name="Hanschen E.R."/>
            <person name="Ferris P.J."/>
            <person name="Michod R.E."/>
            <person name="Olson B.J.S.C."/>
            <person name="Nozaki H."/>
            <person name="Durand P.M."/>
        </authorList>
    </citation>
    <scope>NUCLEOTIDE SEQUENCE [LARGE SCALE GENOMIC DNA]</scope>
    <source>
        <strain evidence="1 2">NIES-571</strain>
    </source>
</reference>
<dbReference type="Gene3D" id="1.25.70.10">
    <property type="entry name" value="Transcription termination factor 3, mitochondrial"/>
    <property type="match status" value="1"/>
</dbReference>
<accession>A0A2J8A4S1</accession>
<evidence type="ECO:0000313" key="2">
    <source>
        <dbReference type="Proteomes" id="UP000236333"/>
    </source>
</evidence>
<organism evidence="1 2">
    <name type="scientific">Tetrabaena socialis</name>
    <dbReference type="NCBI Taxonomy" id="47790"/>
    <lineage>
        <taxon>Eukaryota</taxon>
        <taxon>Viridiplantae</taxon>
        <taxon>Chlorophyta</taxon>
        <taxon>core chlorophytes</taxon>
        <taxon>Chlorophyceae</taxon>
        <taxon>CS clade</taxon>
        <taxon>Chlamydomonadales</taxon>
        <taxon>Tetrabaenaceae</taxon>
        <taxon>Tetrabaena</taxon>
    </lineage>
</organism>
<dbReference type="Proteomes" id="UP000236333">
    <property type="component" value="Unassembled WGS sequence"/>
</dbReference>
<dbReference type="InterPro" id="IPR038538">
    <property type="entry name" value="MTERF_sf"/>
</dbReference>
<keyword evidence="2" id="KW-1185">Reference proteome</keyword>
<protein>
    <submittedName>
        <fullName evidence="1">Uncharacterized protein</fullName>
    </submittedName>
</protein>
<comment type="caution">
    <text evidence="1">The sequence shown here is derived from an EMBL/GenBank/DDBJ whole genome shotgun (WGS) entry which is preliminary data.</text>
</comment>
<proteinExistence type="predicted"/>
<dbReference type="OrthoDB" id="543569at2759"/>